<dbReference type="InterPro" id="IPR000086">
    <property type="entry name" value="NUDIX_hydrolase_dom"/>
</dbReference>
<dbReference type="STRING" id="1392247.A0A3N4KD56"/>
<dbReference type="Pfam" id="PF00293">
    <property type="entry name" value="NUDIX"/>
    <property type="match status" value="1"/>
</dbReference>
<proteinExistence type="predicted"/>
<keyword evidence="4" id="KW-1185">Reference proteome</keyword>
<organism evidence="3 4">
    <name type="scientific">Morchella conica CCBAS932</name>
    <dbReference type="NCBI Taxonomy" id="1392247"/>
    <lineage>
        <taxon>Eukaryota</taxon>
        <taxon>Fungi</taxon>
        <taxon>Dikarya</taxon>
        <taxon>Ascomycota</taxon>
        <taxon>Pezizomycotina</taxon>
        <taxon>Pezizomycetes</taxon>
        <taxon>Pezizales</taxon>
        <taxon>Morchellaceae</taxon>
        <taxon>Morchella</taxon>
    </lineage>
</organism>
<dbReference type="OrthoDB" id="10259236at2759"/>
<evidence type="ECO:0000313" key="3">
    <source>
        <dbReference type="EMBL" id="RPB08454.1"/>
    </source>
</evidence>
<dbReference type="GO" id="GO:0016787">
    <property type="term" value="F:hydrolase activity"/>
    <property type="evidence" value="ECO:0007669"/>
    <property type="project" value="UniProtKB-KW"/>
</dbReference>
<dbReference type="InterPro" id="IPR015797">
    <property type="entry name" value="NUDIX_hydrolase-like_dom_sf"/>
</dbReference>
<evidence type="ECO:0000313" key="4">
    <source>
        <dbReference type="Proteomes" id="UP000277580"/>
    </source>
</evidence>
<dbReference type="SUPFAM" id="SSF55811">
    <property type="entry name" value="Nudix"/>
    <property type="match status" value="1"/>
</dbReference>
<dbReference type="PROSITE" id="PS00893">
    <property type="entry name" value="NUDIX_BOX"/>
    <property type="match status" value="1"/>
</dbReference>
<name>A0A3N4KD56_9PEZI</name>
<feature type="domain" description="Nudix hydrolase" evidence="2">
    <location>
        <begin position="19"/>
        <end position="150"/>
    </location>
</feature>
<dbReference type="InParanoid" id="A0A3N4KD56"/>
<evidence type="ECO:0000259" key="2">
    <source>
        <dbReference type="PROSITE" id="PS51462"/>
    </source>
</evidence>
<keyword evidence="1" id="KW-0378">Hydrolase</keyword>
<dbReference type="AlphaFoldDB" id="A0A3N4KD56"/>
<evidence type="ECO:0000256" key="1">
    <source>
        <dbReference type="ARBA" id="ARBA00022801"/>
    </source>
</evidence>
<dbReference type="InterPro" id="IPR020084">
    <property type="entry name" value="NUDIX_hydrolase_CS"/>
</dbReference>
<dbReference type="Proteomes" id="UP000277580">
    <property type="component" value="Unassembled WGS sequence"/>
</dbReference>
<accession>A0A3N4KD56</accession>
<protein>
    <recommendedName>
        <fullName evidence="2">Nudix hydrolase domain-containing protein</fullName>
    </recommendedName>
</protein>
<sequence length="251" mass="27269">MSEPTTFTPPPSTHWPSSNFVLAAGTATFQPSTRKVLIIQDTSRTRPGTPRESCLWFLPRGRKDVGESIEACAVRETLEEAGYAATLLHTPHVTLQPRGTGTSASTPHTEAFHLQALPHILRRPRRLPEKLDDLRLYVAFWFLCTIPADAMRAADYGAHFVGAHERGYDSELVEVGEAVRLLSGGRLEYREEEGGEGGVVERATGRGVGWQDVEAGWAGGVEALVVARGWGVVKRAMEGEWVDVEGGAAGP</sequence>
<dbReference type="PROSITE" id="PS51462">
    <property type="entry name" value="NUDIX"/>
    <property type="match status" value="1"/>
</dbReference>
<gene>
    <name evidence="3" type="ORF">P167DRAFT_608715</name>
</gene>
<dbReference type="EMBL" id="ML119163">
    <property type="protein sequence ID" value="RPB08454.1"/>
    <property type="molecule type" value="Genomic_DNA"/>
</dbReference>
<reference evidence="3 4" key="1">
    <citation type="journal article" date="2018" name="Nat. Ecol. Evol.">
        <title>Pezizomycetes genomes reveal the molecular basis of ectomycorrhizal truffle lifestyle.</title>
        <authorList>
            <person name="Murat C."/>
            <person name="Payen T."/>
            <person name="Noel B."/>
            <person name="Kuo A."/>
            <person name="Morin E."/>
            <person name="Chen J."/>
            <person name="Kohler A."/>
            <person name="Krizsan K."/>
            <person name="Balestrini R."/>
            <person name="Da Silva C."/>
            <person name="Montanini B."/>
            <person name="Hainaut M."/>
            <person name="Levati E."/>
            <person name="Barry K.W."/>
            <person name="Belfiori B."/>
            <person name="Cichocki N."/>
            <person name="Clum A."/>
            <person name="Dockter R.B."/>
            <person name="Fauchery L."/>
            <person name="Guy J."/>
            <person name="Iotti M."/>
            <person name="Le Tacon F."/>
            <person name="Lindquist E.A."/>
            <person name="Lipzen A."/>
            <person name="Malagnac F."/>
            <person name="Mello A."/>
            <person name="Molinier V."/>
            <person name="Miyauchi S."/>
            <person name="Poulain J."/>
            <person name="Riccioni C."/>
            <person name="Rubini A."/>
            <person name="Sitrit Y."/>
            <person name="Splivallo R."/>
            <person name="Traeger S."/>
            <person name="Wang M."/>
            <person name="Zifcakova L."/>
            <person name="Wipf D."/>
            <person name="Zambonelli A."/>
            <person name="Paolocci F."/>
            <person name="Nowrousian M."/>
            <person name="Ottonello S."/>
            <person name="Baldrian P."/>
            <person name="Spatafora J.W."/>
            <person name="Henrissat B."/>
            <person name="Nagy L.G."/>
            <person name="Aury J.M."/>
            <person name="Wincker P."/>
            <person name="Grigoriev I.V."/>
            <person name="Bonfante P."/>
            <person name="Martin F.M."/>
        </authorList>
    </citation>
    <scope>NUCLEOTIDE SEQUENCE [LARGE SCALE GENOMIC DNA]</scope>
    <source>
        <strain evidence="3 4">CCBAS932</strain>
    </source>
</reference>
<dbReference type="Gene3D" id="3.90.79.10">
    <property type="entry name" value="Nucleoside Triphosphate Pyrophosphohydrolase"/>
    <property type="match status" value="1"/>
</dbReference>